<protein>
    <submittedName>
        <fullName evidence="2">Putative glycosyltransferase EpsF</fullName>
        <ecNumber evidence="2">2.4.-.-</ecNumber>
    </submittedName>
</protein>
<dbReference type="Pfam" id="PF13692">
    <property type="entry name" value="Glyco_trans_1_4"/>
    <property type="match status" value="1"/>
</dbReference>
<name>A0A485M2U5_9ZZZZ</name>
<dbReference type="SUPFAM" id="SSF53756">
    <property type="entry name" value="UDP-Glycosyltransferase/glycogen phosphorylase"/>
    <property type="match status" value="1"/>
</dbReference>
<evidence type="ECO:0000259" key="1">
    <source>
        <dbReference type="Pfam" id="PF13439"/>
    </source>
</evidence>
<dbReference type="EMBL" id="CAADRM010000124">
    <property type="protein sequence ID" value="VFU16894.1"/>
    <property type="molecule type" value="Genomic_DNA"/>
</dbReference>
<keyword evidence="2" id="KW-0328">Glycosyltransferase</keyword>
<dbReference type="PANTHER" id="PTHR12526:SF630">
    <property type="entry name" value="GLYCOSYLTRANSFERASE"/>
    <property type="match status" value="1"/>
</dbReference>
<dbReference type="AlphaFoldDB" id="A0A485M2U5"/>
<organism evidence="2">
    <name type="scientific">anaerobic digester metagenome</name>
    <dbReference type="NCBI Taxonomy" id="1263854"/>
    <lineage>
        <taxon>unclassified sequences</taxon>
        <taxon>metagenomes</taxon>
        <taxon>ecological metagenomes</taxon>
    </lineage>
</organism>
<accession>A0A485M2U5</accession>
<sequence length="384" mass="42615">MVCECIEPRIRVLHLISTLDIGGAEMNLLRLVQGISKRYESHVVSLTSIGPLGERIRELGTDVQALGMKKGLPDPRGVIRLARIVRRFNPHVIQSWMYHANLLGLITAYRIPLVWNIRCSDMDLRRYGRIYRWTVKAGALFSPLPDAVVVNSIAGKNFHGSLGYSPRTWTVIHNGFDTAVYRPDESSRRSVRKQLGIPDAAPVIGLMNRYDPMKDHATFFRAATLLSSMDATVHFILAGRGVSEENPALSSLMSMMPHAGHVHLLGEQRDVPRLLNAFDIATSSSSYGEGLPNAIGEAMATGIPCVVTDAGDSALLVGDTGIVVPKRDPGALCAAWQWLLDAGSDFRRAMGERARKRIMEHYSLQVMIRRYETLYRNLTSGRRS</sequence>
<feature type="domain" description="Glycosyltransferase subfamily 4-like N-terminal" evidence="1">
    <location>
        <begin position="21"/>
        <end position="179"/>
    </location>
</feature>
<dbReference type="EC" id="2.4.-.-" evidence="2"/>
<reference evidence="2" key="1">
    <citation type="submission" date="2019-03" db="EMBL/GenBank/DDBJ databases">
        <authorList>
            <person name="Hao L."/>
        </authorList>
    </citation>
    <scope>NUCLEOTIDE SEQUENCE</scope>
</reference>
<gene>
    <name evidence="2" type="primary">epsF</name>
    <name evidence="2" type="ORF">SCFA_590003</name>
</gene>
<evidence type="ECO:0000313" key="2">
    <source>
        <dbReference type="EMBL" id="VFU16894.1"/>
    </source>
</evidence>
<proteinExistence type="predicted"/>
<dbReference type="PANTHER" id="PTHR12526">
    <property type="entry name" value="GLYCOSYLTRANSFERASE"/>
    <property type="match status" value="1"/>
</dbReference>
<dbReference type="Gene3D" id="3.40.50.2000">
    <property type="entry name" value="Glycogen Phosphorylase B"/>
    <property type="match status" value="2"/>
</dbReference>
<dbReference type="GO" id="GO:0016757">
    <property type="term" value="F:glycosyltransferase activity"/>
    <property type="evidence" value="ECO:0007669"/>
    <property type="project" value="UniProtKB-KW"/>
</dbReference>
<keyword evidence="2" id="KW-0808">Transferase</keyword>
<dbReference type="Pfam" id="PF13439">
    <property type="entry name" value="Glyco_transf_4"/>
    <property type="match status" value="1"/>
</dbReference>
<dbReference type="InterPro" id="IPR028098">
    <property type="entry name" value="Glyco_trans_4-like_N"/>
</dbReference>